<feature type="compositionally biased region" description="Low complexity" evidence="2">
    <location>
        <begin position="58"/>
        <end position="87"/>
    </location>
</feature>
<dbReference type="Proteomes" id="UP000323242">
    <property type="component" value="Unassembled WGS sequence"/>
</dbReference>
<proteinExistence type="predicted"/>
<dbReference type="Pfam" id="PF04760">
    <property type="entry name" value="IF2_N"/>
    <property type="match status" value="1"/>
</dbReference>
<protein>
    <recommendedName>
        <fullName evidence="3">Translation initiation factor IF-2 N-terminal domain-containing protein</fullName>
    </recommendedName>
</protein>
<dbReference type="FunFam" id="1.10.10.2480:FF:000003">
    <property type="entry name" value="Translation initiation factor IF-2"/>
    <property type="match status" value="1"/>
</dbReference>
<reference evidence="4 5" key="1">
    <citation type="submission" date="2019-08" db="EMBL/GenBank/DDBJ databases">
        <title>Draft genome for granaticin producer strain Streptomyces parvus C05.</title>
        <authorList>
            <person name="Gonzalez-Pimentel J.L."/>
        </authorList>
    </citation>
    <scope>NUCLEOTIDE SEQUENCE [LARGE SCALE GENOMIC DNA]</scope>
    <source>
        <strain evidence="4 5">C05</strain>
    </source>
</reference>
<evidence type="ECO:0000259" key="3">
    <source>
        <dbReference type="Pfam" id="PF04760"/>
    </source>
</evidence>
<organism evidence="4 5">
    <name type="scientific">Streptomyces parvus</name>
    <dbReference type="NCBI Taxonomy" id="66428"/>
    <lineage>
        <taxon>Bacteria</taxon>
        <taxon>Bacillati</taxon>
        <taxon>Actinomycetota</taxon>
        <taxon>Actinomycetes</taxon>
        <taxon>Kitasatosporales</taxon>
        <taxon>Streptomycetaceae</taxon>
        <taxon>Streptomyces</taxon>
    </lineage>
</organism>
<name>A0A5D4JJL3_9ACTN</name>
<comment type="caution">
    <text evidence="4">The sequence shown here is derived from an EMBL/GenBank/DDBJ whole genome shotgun (WGS) entry which is preliminary data.</text>
</comment>
<dbReference type="AlphaFoldDB" id="A0A5D4JJL3"/>
<evidence type="ECO:0000256" key="2">
    <source>
        <dbReference type="SAM" id="MobiDB-lite"/>
    </source>
</evidence>
<evidence type="ECO:0000313" key="4">
    <source>
        <dbReference type="EMBL" id="TYR63783.1"/>
    </source>
</evidence>
<evidence type="ECO:0000256" key="1">
    <source>
        <dbReference type="ARBA" id="ARBA00022490"/>
    </source>
</evidence>
<evidence type="ECO:0000313" key="5">
    <source>
        <dbReference type="Proteomes" id="UP000323242"/>
    </source>
</evidence>
<sequence length="93" mass="9386">MAKVRVYELAKEFGVESKVVMAKLQELGEFVRSASSTIEAPVVRKLTDALQGPGGNAGKPAAKPGAPRKATPAKPAAPSPAAAARPAAPKPGA</sequence>
<feature type="non-terminal residue" evidence="4">
    <location>
        <position position="93"/>
    </location>
</feature>
<dbReference type="RefSeq" id="WP_148902843.1">
    <property type="nucleotide sequence ID" value="NZ_VSZQ01000070.1"/>
</dbReference>
<feature type="region of interest" description="Disordered" evidence="2">
    <location>
        <begin position="49"/>
        <end position="93"/>
    </location>
</feature>
<dbReference type="InterPro" id="IPR006847">
    <property type="entry name" value="IF2_N"/>
</dbReference>
<dbReference type="Gene3D" id="1.10.10.2480">
    <property type="match status" value="1"/>
</dbReference>
<gene>
    <name evidence="4" type="ORF">FY004_15140</name>
</gene>
<keyword evidence="1" id="KW-0963">Cytoplasm</keyword>
<accession>A0A5D4JJL3</accession>
<feature type="domain" description="Translation initiation factor IF-2 N-terminal" evidence="3">
    <location>
        <begin position="1"/>
        <end position="51"/>
    </location>
</feature>
<dbReference type="EMBL" id="VSZQ01000070">
    <property type="protein sequence ID" value="TYR63783.1"/>
    <property type="molecule type" value="Genomic_DNA"/>
</dbReference>
<keyword evidence="5" id="KW-1185">Reference proteome</keyword>